<feature type="domain" description="SHSP" evidence="5">
    <location>
        <begin position="87"/>
        <end position="184"/>
    </location>
</feature>
<dbReference type="Proteomes" id="UP000282483">
    <property type="component" value="Chromosome"/>
</dbReference>
<gene>
    <name evidence="6" type="ORF">RVIR1_08980</name>
</gene>
<keyword evidence="4" id="KW-1133">Transmembrane helix</keyword>
<protein>
    <submittedName>
        <fullName evidence="6">Heat shock protein Hsp20</fullName>
    </submittedName>
</protein>
<dbReference type="Gene3D" id="2.60.40.790">
    <property type="match status" value="1"/>
</dbReference>
<proteinExistence type="inferred from homology"/>
<dbReference type="GO" id="GO:0009408">
    <property type="term" value="P:response to heat"/>
    <property type="evidence" value="ECO:0007669"/>
    <property type="project" value="InterPro"/>
</dbReference>
<evidence type="ECO:0000256" key="1">
    <source>
        <dbReference type="ARBA" id="ARBA00023016"/>
    </source>
</evidence>
<sequence>MSKANKKITLVVITIISLAVLCGVALFYKRPQTVAVKPASIQKIDNNQPLSNFSPIYSLNEFIQFNKEFDSIFQHNALVFDNLFSQINHATLFSTLKEKEEPKQFLFSINIPGINPQDINISIQNRTLCITATKKSQSYFYYRFLLPDTADSEKIIAKAKYGVLEIIIPKTEKVPSKSVVIQEE</sequence>
<keyword evidence="4" id="KW-0812">Transmembrane</keyword>
<keyword evidence="1 6" id="KW-0346">Stress response</keyword>
<evidence type="ECO:0000313" key="7">
    <source>
        <dbReference type="Proteomes" id="UP000282483"/>
    </source>
</evidence>
<dbReference type="SUPFAM" id="SSF49764">
    <property type="entry name" value="HSP20-like chaperones"/>
    <property type="match status" value="1"/>
</dbReference>
<evidence type="ECO:0000256" key="3">
    <source>
        <dbReference type="RuleBase" id="RU003616"/>
    </source>
</evidence>
<dbReference type="RefSeq" id="WP_126322839.1">
    <property type="nucleotide sequence ID" value="NZ_AP018005.1"/>
</dbReference>
<evidence type="ECO:0000256" key="2">
    <source>
        <dbReference type="PROSITE-ProRule" id="PRU00285"/>
    </source>
</evidence>
<reference evidence="6 7" key="1">
    <citation type="submission" date="2017-03" db="EMBL/GenBank/DDBJ databases">
        <title>The genome sequence of Candidatus Rickettsiella viridis.</title>
        <authorList>
            <person name="Nikoh N."/>
            <person name="Tsuchida T."/>
            <person name="Yamaguchi K."/>
            <person name="Maeda T."/>
            <person name="Shigenobu S."/>
            <person name="Fukatsu T."/>
        </authorList>
    </citation>
    <scope>NUCLEOTIDE SEQUENCE [LARGE SCALE GENOMIC DNA]</scope>
    <source>
        <strain evidence="6 7">Ap-RA04</strain>
    </source>
</reference>
<evidence type="ECO:0000313" key="6">
    <source>
        <dbReference type="EMBL" id="BBB15379.1"/>
    </source>
</evidence>
<feature type="transmembrane region" description="Helical" evidence="4">
    <location>
        <begin position="7"/>
        <end position="28"/>
    </location>
</feature>
<dbReference type="AlphaFoldDB" id="A0A2Z5UUY4"/>
<keyword evidence="4" id="KW-0472">Membrane</keyword>
<name>A0A2Z5UUY4_9COXI</name>
<comment type="similarity">
    <text evidence="2 3">Belongs to the small heat shock protein (HSP20) family.</text>
</comment>
<keyword evidence="7" id="KW-1185">Reference proteome</keyword>
<evidence type="ECO:0000259" key="5">
    <source>
        <dbReference type="PROSITE" id="PS01031"/>
    </source>
</evidence>
<dbReference type="InterPro" id="IPR044587">
    <property type="entry name" value="HSP21-like"/>
</dbReference>
<dbReference type="CDD" id="cd06464">
    <property type="entry name" value="ACD_sHsps-like"/>
    <property type="match status" value="1"/>
</dbReference>
<dbReference type="InterPro" id="IPR008978">
    <property type="entry name" value="HSP20-like_chaperone"/>
</dbReference>
<organism evidence="6 7">
    <name type="scientific">Candidatus Rickettsiella viridis</name>
    <dbReference type="NCBI Taxonomy" id="676208"/>
    <lineage>
        <taxon>Bacteria</taxon>
        <taxon>Pseudomonadati</taxon>
        <taxon>Pseudomonadota</taxon>
        <taxon>Gammaproteobacteria</taxon>
        <taxon>Legionellales</taxon>
        <taxon>Coxiellaceae</taxon>
        <taxon>Rickettsiella</taxon>
    </lineage>
</organism>
<accession>A0A2Z5UUY4</accession>
<dbReference type="EMBL" id="AP018005">
    <property type="protein sequence ID" value="BBB15379.1"/>
    <property type="molecule type" value="Genomic_DNA"/>
</dbReference>
<dbReference type="InterPro" id="IPR002068">
    <property type="entry name" value="A-crystallin/Hsp20_dom"/>
</dbReference>
<dbReference type="KEGG" id="rvi:RVIR1_08980"/>
<evidence type="ECO:0000256" key="4">
    <source>
        <dbReference type="SAM" id="Phobius"/>
    </source>
</evidence>
<dbReference type="PROSITE" id="PS01031">
    <property type="entry name" value="SHSP"/>
    <property type="match status" value="1"/>
</dbReference>
<dbReference type="Pfam" id="PF00011">
    <property type="entry name" value="HSP20"/>
    <property type="match status" value="1"/>
</dbReference>
<dbReference type="PANTHER" id="PTHR46733:SF4">
    <property type="entry name" value="HEAT SHOCK PROTEIN 21, CHLOROPLASTIC"/>
    <property type="match status" value="1"/>
</dbReference>
<dbReference type="PANTHER" id="PTHR46733">
    <property type="entry name" value="26.5 KDA HEAT SHOCK PROTEIN, MITOCHONDRIAL"/>
    <property type="match status" value="1"/>
</dbReference>
<dbReference type="OrthoDB" id="9792695at2"/>